<feature type="signal peptide" evidence="2">
    <location>
        <begin position="1"/>
        <end position="21"/>
    </location>
</feature>
<comment type="caution">
    <text evidence="3">The sequence shown here is derived from an EMBL/GenBank/DDBJ whole genome shotgun (WGS) entry which is preliminary data.</text>
</comment>
<feature type="compositionally biased region" description="Polar residues" evidence="1">
    <location>
        <begin position="210"/>
        <end position="219"/>
    </location>
</feature>
<feature type="region of interest" description="Disordered" evidence="1">
    <location>
        <begin position="184"/>
        <end position="219"/>
    </location>
</feature>
<evidence type="ECO:0000256" key="2">
    <source>
        <dbReference type="SAM" id="SignalP"/>
    </source>
</evidence>
<name>A0A8H3FG57_9LECA</name>
<evidence type="ECO:0000313" key="3">
    <source>
        <dbReference type="EMBL" id="CAF9921313.1"/>
    </source>
</evidence>
<accession>A0A8H3FG57</accession>
<organism evidence="3 4">
    <name type="scientific">Imshaugia aleurites</name>
    <dbReference type="NCBI Taxonomy" id="172621"/>
    <lineage>
        <taxon>Eukaryota</taxon>
        <taxon>Fungi</taxon>
        <taxon>Dikarya</taxon>
        <taxon>Ascomycota</taxon>
        <taxon>Pezizomycotina</taxon>
        <taxon>Lecanoromycetes</taxon>
        <taxon>OSLEUM clade</taxon>
        <taxon>Lecanoromycetidae</taxon>
        <taxon>Lecanorales</taxon>
        <taxon>Lecanorineae</taxon>
        <taxon>Parmeliaceae</taxon>
        <taxon>Imshaugia</taxon>
    </lineage>
</organism>
<feature type="chain" id="PRO_5034802801" evidence="2">
    <location>
        <begin position="22"/>
        <end position="298"/>
    </location>
</feature>
<proteinExistence type="predicted"/>
<dbReference type="OrthoDB" id="5419457at2759"/>
<dbReference type="EMBL" id="CAJPDT010000027">
    <property type="protein sequence ID" value="CAF9921313.1"/>
    <property type="molecule type" value="Genomic_DNA"/>
</dbReference>
<keyword evidence="4" id="KW-1185">Reference proteome</keyword>
<sequence length="298" mass="32112">MAPLTFLAFSVLILLPSFSQADYSPPICPPPPAPQIFGHPTYNNCRSLIEYLRLRDRLLHLFIPPGLPRPTTHDQIPGVVTDYVWRNRVDLPILLATAGCKLAVISRIQADGSQGWGMSWYGSLANALDDLNFACVSPYAYAGGNRGGYKRCNTTSNLVVVLYQPGSDSDEYVTAEVAAGRQPVADRDGVPFTAPDPSAQNSPEGPLDDTATSSLRAPNPQQVAGRTCGQYCSSDSLCTGDDGCKCIADPWQSPGSGYFTGACKLPYLDSGRRLSEIYVNSTALVNVTGAGWCTRRRI</sequence>
<dbReference type="Proteomes" id="UP000664534">
    <property type="component" value="Unassembled WGS sequence"/>
</dbReference>
<keyword evidence="2" id="KW-0732">Signal</keyword>
<evidence type="ECO:0000256" key="1">
    <source>
        <dbReference type="SAM" id="MobiDB-lite"/>
    </source>
</evidence>
<evidence type="ECO:0000313" key="4">
    <source>
        <dbReference type="Proteomes" id="UP000664534"/>
    </source>
</evidence>
<dbReference type="AlphaFoldDB" id="A0A8H3FG57"/>
<reference evidence="3" key="1">
    <citation type="submission" date="2021-03" db="EMBL/GenBank/DDBJ databases">
        <authorList>
            <person name="Tagirdzhanova G."/>
        </authorList>
    </citation>
    <scope>NUCLEOTIDE SEQUENCE</scope>
</reference>
<protein>
    <submittedName>
        <fullName evidence="3">Uncharacterized protein</fullName>
    </submittedName>
</protein>
<gene>
    <name evidence="3" type="ORF">IMSHALPRED_005143</name>
</gene>